<dbReference type="PANTHER" id="PTHR43977">
    <property type="entry name" value="STRUCTURAL MAINTENANCE OF CHROMOSOMES PROTEIN 3"/>
    <property type="match status" value="1"/>
</dbReference>
<feature type="domain" description="RecF/RecN/SMC N-terminal" evidence="7">
    <location>
        <begin position="3"/>
        <end position="1171"/>
    </location>
</feature>
<name>W0DS71_9GAMM</name>
<comment type="domain">
    <text evidence="6">Contains large globular domains required for ATP hydrolysis at each terminus and a third globular domain forming a flexible hinge near the middle of the molecule. These domains are separated by coiled-coil structures.</text>
</comment>
<keyword evidence="5 6" id="KW-0238">DNA-binding</keyword>
<evidence type="ECO:0000256" key="1">
    <source>
        <dbReference type="ARBA" id="ARBA00022490"/>
    </source>
</evidence>
<dbReference type="PIRSF" id="PIRSF005719">
    <property type="entry name" value="SMC"/>
    <property type="match status" value="1"/>
</dbReference>
<dbReference type="GO" id="GO:0007062">
    <property type="term" value="P:sister chromatid cohesion"/>
    <property type="evidence" value="ECO:0007669"/>
    <property type="project" value="InterPro"/>
</dbReference>
<dbReference type="InterPro" id="IPR011890">
    <property type="entry name" value="SMC_prok"/>
</dbReference>
<evidence type="ECO:0000313" key="8">
    <source>
        <dbReference type="EMBL" id="AHF01292.1"/>
    </source>
</evidence>
<evidence type="ECO:0000313" key="9">
    <source>
        <dbReference type="Proteomes" id="UP000005380"/>
    </source>
</evidence>
<evidence type="ECO:0000256" key="5">
    <source>
        <dbReference type="ARBA" id="ARBA00023125"/>
    </source>
</evidence>
<dbReference type="OrthoDB" id="9808768at2"/>
<dbReference type="HAMAP" id="MF_01894">
    <property type="entry name" value="Smc_prok"/>
    <property type="match status" value="1"/>
</dbReference>
<dbReference type="InterPro" id="IPR024704">
    <property type="entry name" value="SMC"/>
</dbReference>
<evidence type="ECO:0000259" key="7">
    <source>
        <dbReference type="Pfam" id="PF02463"/>
    </source>
</evidence>
<dbReference type="SUPFAM" id="SSF52540">
    <property type="entry name" value="P-loop containing nucleoside triphosphate hydrolases"/>
    <property type="match status" value="1"/>
</dbReference>
<dbReference type="InterPro" id="IPR027417">
    <property type="entry name" value="P-loop_NTPase"/>
</dbReference>
<evidence type="ECO:0000256" key="4">
    <source>
        <dbReference type="ARBA" id="ARBA00023054"/>
    </source>
</evidence>
<dbReference type="RefSeq" id="WP_006460358.1">
    <property type="nucleotide sequence ID" value="NZ_CP007030.1"/>
</dbReference>
<dbReference type="GO" id="GO:0005524">
    <property type="term" value="F:ATP binding"/>
    <property type="evidence" value="ECO:0007669"/>
    <property type="project" value="UniProtKB-UniRule"/>
</dbReference>
<keyword evidence="1 6" id="KW-0963">Cytoplasm</keyword>
<comment type="similarity">
    <text evidence="6">Belongs to the SMC family.</text>
</comment>
<evidence type="ECO:0000256" key="6">
    <source>
        <dbReference type="HAMAP-Rule" id="MF_01894"/>
    </source>
</evidence>
<proteinExistence type="inferred from homology"/>
<dbReference type="GO" id="GO:0007059">
    <property type="term" value="P:chromosome segregation"/>
    <property type="evidence" value="ECO:0007669"/>
    <property type="project" value="UniProtKB-UniRule"/>
</dbReference>
<dbReference type="GO" id="GO:0005737">
    <property type="term" value="C:cytoplasm"/>
    <property type="evidence" value="ECO:0007669"/>
    <property type="project" value="UniProtKB-SubCell"/>
</dbReference>
<dbReference type="Pfam" id="PF02463">
    <property type="entry name" value="SMC_N"/>
    <property type="match status" value="1"/>
</dbReference>
<comment type="function">
    <text evidence="6">Required for chromosome condensation and partitioning.</text>
</comment>
<keyword evidence="9" id="KW-1185">Reference proteome</keyword>
<organism evidence="8 9">
    <name type="scientific">Thiomicrospira aerophila AL3</name>
    <dbReference type="NCBI Taxonomy" id="717772"/>
    <lineage>
        <taxon>Bacteria</taxon>
        <taxon>Pseudomonadati</taxon>
        <taxon>Pseudomonadota</taxon>
        <taxon>Gammaproteobacteria</taxon>
        <taxon>Thiotrichales</taxon>
        <taxon>Piscirickettsiaceae</taxon>
        <taxon>Thiomicrospira</taxon>
    </lineage>
</organism>
<dbReference type="GO" id="GO:0003677">
    <property type="term" value="F:DNA binding"/>
    <property type="evidence" value="ECO:0007669"/>
    <property type="project" value="UniProtKB-UniRule"/>
</dbReference>
<keyword evidence="2 6" id="KW-0547">Nucleotide-binding</keyword>
<gene>
    <name evidence="6" type="primary">smc</name>
    <name evidence="8" type="ORF">THIAE_05335</name>
</gene>
<feature type="coiled-coil region" evidence="6">
    <location>
        <begin position="681"/>
        <end position="785"/>
    </location>
</feature>
<sequence>MRLSQIKIVGFKSFVEPTKLQLAHALTAIVGPNGCGKSNSLDAVRWVMGESSARELRGGEMNDVLFSGSDQRAPVSQCSVELLFDNTALAESSDQQDVLAGQFGRLTEISVKRVHHREDGTRYYLNNQPCRRRDVLDLFNGTGLGPRSYALIGQGSISRIIEAKPEDLRHYIEEVAGIAGYRQRRKETLTRLNKAQDNLNQLSLLQEELQHQHQHLVRQAEQAQAFQDIQSQVKTLTWQVYQTKWYQTLTKLADLGDELRAQQALFSETKQAWDAAQIAWINAKQQRQANQQAWQAHTQAYHQLDKEVSRLQQQHEFAQQQGQQQQQMLKHLTEQQQQAESALIDLTQTEASLRAKLDELNLEQDSQLELLDELTERITSIESQQSQYVLAKTQAETRYQRLNQQCQQAESTKQGLWRQIEQAKQQQAWLTDTLNAEAATQTDSALQTLATGEQDTLNNLALLRQRILDAEQEQTQLAQAVQQALEDQKQCQQALQDAQQAWQTQLAHYNALQALQQSWRNKAQSQLDNQPEQQAFVTPYQWLIESLQVESAWQEAVTAWLGPRIHGLVFDRSPVELIDAAEPPRTTIAFMLWPPATETYEPMAGSLAEVIHAPLALRALANNLLRRDLHLSLQQQLAQLAADQAIIDQAGRIYFPHAWQAPYQDQRETEGAIYLARADEIARLEQQLPQLEQAKDTAQQALSQQEAKLQLQQQAWQTLQVQLPVWNEQLQTLEQQHAKEQARQATNLLQQQRYQAQLVQAQHQLEALEQEFDQLDTELELRYDELDQAQADLEAPQTAWTQLEQAKLPLVQQQQRIENQYSQHQAQRVVEQQQLDQVLLQKQHYQQQRLQAEQGLQQWQPNSDALPDVASDALVEQEAKLAAMVEHLAELEQAVNQAEQTLEQAELQAQQCQQAHQAAQYQLESLQQQLAHQQQQLQQLTEQIQQEGLALPSAHQPPDLQGCSLSGLEAQLRDAKKRLQALGNVNMTAIDERDQLAERLEELVTNYQDIAESINELEQVMAALDQQSRTQLVSCFDQVNQGFAELFPQLFKGGKATLSWLNHHDDPLEDGVAVMAQPPGKRNSRIQLLSGGEKTLTALALIFAIFQLRPAPFCILDEVDAPLDDSNVIRFCGLVRSLSEKVQFIIITHNKTTMAMAQQLLGVSMNEPGVSRLVSVDLAKAVEMIGDEGA</sequence>
<feature type="coiled-coil region" evidence="6">
    <location>
        <begin position="301"/>
        <end position="412"/>
    </location>
</feature>
<protein>
    <recommendedName>
        <fullName evidence="6">Chromosome partition protein Smc</fullName>
    </recommendedName>
</protein>
<comment type="subunit">
    <text evidence="6">Homodimer.</text>
</comment>
<evidence type="ECO:0000256" key="2">
    <source>
        <dbReference type="ARBA" id="ARBA00022741"/>
    </source>
</evidence>
<dbReference type="GO" id="GO:0006260">
    <property type="term" value="P:DNA replication"/>
    <property type="evidence" value="ECO:0007669"/>
    <property type="project" value="UniProtKB-UniRule"/>
</dbReference>
<feature type="coiled-coil region" evidence="6">
    <location>
        <begin position="453"/>
        <end position="501"/>
    </location>
</feature>
<dbReference type="eggNOG" id="COG1196">
    <property type="taxonomic scope" value="Bacteria"/>
</dbReference>
<dbReference type="AlphaFoldDB" id="W0DS71"/>
<dbReference type="InParanoid" id="W0DS71"/>
<feature type="binding site" evidence="6">
    <location>
        <begin position="32"/>
        <end position="39"/>
    </location>
    <ligand>
        <name>ATP</name>
        <dbReference type="ChEBI" id="CHEBI:30616"/>
    </ligand>
</feature>
<keyword evidence="4 6" id="KW-0175">Coiled coil</keyword>
<dbReference type="KEGG" id="tao:THIAE_05335"/>
<feature type="coiled-coil region" evidence="6">
    <location>
        <begin position="178"/>
        <end position="212"/>
    </location>
</feature>
<dbReference type="Gene3D" id="3.40.50.300">
    <property type="entry name" value="P-loop containing nucleotide triphosphate hydrolases"/>
    <property type="match status" value="2"/>
</dbReference>
<dbReference type="STRING" id="717772.THIAE_05335"/>
<dbReference type="HOGENOM" id="CLU_001042_2_2_6"/>
<dbReference type="InterPro" id="IPR003395">
    <property type="entry name" value="RecF/RecN/SMC_N"/>
</dbReference>
<keyword evidence="3 6" id="KW-0067">ATP-binding</keyword>
<dbReference type="EMBL" id="CP007030">
    <property type="protein sequence ID" value="AHF01292.1"/>
    <property type="molecule type" value="Genomic_DNA"/>
</dbReference>
<dbReference type="GO" id="GO:0030261">
    <property type="term" value="P:chromosome condensation"/>
    <property type="evidence" value="ECO:0007669"/>
    <property type="project" value="InterPro"/>
</dbReference>
<dbReference type="NCBIfam" id="TIGR02168">
    <property type="entry name" value="SMC_prok_B"/>
    <property type="match status" value="1"/>
</dbReference>
<dbReference type="GO" id="GO:0016887">
    <property type="term" value="F:ATP hydrolysis activity"/>
    <property type="evidence" value="ECO:0007669"/>
    <property type="project" value="InterPro"/>
</dbReference>
<comment type="subcellular location">
    <subcellularLocation>
        <location evidence="6">Cytoplasm</location>
    </subcellularLocation>
</comment>
<feature type="coiled-coil region" evidence="6">
    <location>
        <begin position="874"/>
        <end position="1030"/>
    </location>
</feature>
<evidence type="ECO:0000256" key="3">
    <source>
        <dbReference type="ARBA" id="ARBA00022840"/>
    </source>
</evidence>
<accession>W0DS71</accession>
<reference evidence="8 9" key="1">
    <citation type="submission" date="2013-12" db="EMBL/GenBank/DDBJ databases">
        <authorList>
            <consortium name="DOE Joint Genome Institute"/>
            <person name="Kappler U."/>
            <person name="Huntemann M."/>
            <person name="Han J."/>
            <person name="Chen A."/>
            <person name="Kyrpides N."/>
            <person name="Mavromatis K."/>
            <person name="Markowitz V."/>
            <person name="Palaniappan K."/>
            <person name="Ivanova N."/>
            <person name="Schaumberg A."/>
            <person name="Pati A."/>
            <person name="Liolios K."/>
            <person name="Nordberg H.P."/>
            <person name="Cantor M.N."/>
            <person name="Hua S.X."/>
            <person name="Woyke T."/>
        </authorList>
    </citation>
    <scope>NUCLEOTIDE SEQUENCE [LARGE SCALE GENOMIC DNA]</scope>
    <source>
        <strain evidence="9">AL2</strain>
    </source>
</reference>
<dbReference type="Proteomes" id="UP000005380">
    <property type="component" value="Chromosome"/>
</dbReference>
<dbReference type="CDD" id="cd03278">
    <property type="entry name" value="ABC_SMC_barmotin"/>
    <property type="match status" value="1"/>
</dbReference>